<dbReference type="AlphaFoldDB" id="A0A550CUH7"/>
<evidence type="ECO:0000256" key="1">
    <source>
        <dbReference type="SAM" id="MobiDB-lite"/>
    </source>
</evidence>
<gene>
    <name evidence="2" type="ORF">BD626DRAFT_565279</name>
</gene>
<evidence type="ECO:0000313" key="3">
    <source>
        <dbReference type="Proteomes" id="UP000320762"/>
    </source>
</evidence>
<feature type="region of interest" description="Disordered" evidence="1">
    <location>
        <begin position="440"/>
        <end position="499"/>
    </location>
</feature>
<dbReference type="Proteomes" id="UP000320762">
    <property type="component" value="Unassembled WGS sequence"/>
</dbReference>
<sequence length="526" mass="59630">MPSELLELIFDRTIPPSFLIRPACTVHEEARLGAIQTKRSLPLVCRSWYLAANELLYRDIDLRSVGQVVALSESLQRAPLLSPLVRSLTLSCYVPKNQRTAYVEDAARILLNCNQLHRVAFIHTNEWCDPGHESSDQLGALKGSAYAYLPHITSLHFDDGQDADALYASDTPAETHARYTTERPAHNPPILQNFGPQLVELHLCLKNMDARCIPDITFASLDTFTCSLTTTYADMYTFSVIAQKWPMPRLRCLTASAVQPALSSLGGPYPHQHQIHSALAAFAARNGAQLRYLHIHTVWSERRGDFELDIQLTLNHCPRLEHLVLPFSIGRASIAHPTLMWVDAWDLEEIDKRENPEVAWTDLRKIKEGMVDGQNVLPNLRGVRAIDFSLLHLRDLPRIMRPDVWTGVDATFEYPGLTVRHTADRIWRVNVNPMYDVGFRPGSTRREEEKQGHDEETGWSAGDFFERGSYSLPRDEDGSSVYSSDSSWVASDKEADDEEQLTHEEILHMFRLEGKRRQQNIAASET</sequence>
<evidence type="ECO:0000313" key="2">
    <source>
        <dbReference type="EMBL" id="TRM68441.1"/>
    </source>
</evidence>
<feature type="compositionally biased region" description="Low complexity" evidence="1">
    <location>
        <begin position="479"/>
        <end position="490"/>
    </location>
</feature>
<feature type="compositionally biased region" description="Basic and acidic residues" evidence="1">
    <location>
        <begin position="444"/>
        <end position="456"/>
    </location>
</feature>
<proteinExistence type="predicted"/>
<name>A0A550CUH7_9AGAR</name>
<comment type="caution">
    <text evidence="2">The sequence shown here is derived from an EMBL/GenBank/DDBJ whole genome shotgun (WGS) entry which is preliminary data.</text>
</comment>
<dbReference type="EMBL" id="VDMD01000002">
    <property type="protein sequence ID" value="TRM68441.1"/>
    <property type="molecule type" value="Genomic_DNA"/>
</dbReference>
<accession>A0A550CUH7</accession>
<protein>
    <recommendedName>
        <fullName evidence="4">F-box domain-containing protein</fullName>
    </recommendedName>
</protein>
<evidence type="ECO:0008006" key="4">
    <source>
        <dbReference type="Google" id="ProtNLM"/>
    </source>
</evidence>
<keyword evidence="3" id="KW-1185">Reference proteome</keyword>
<reference evidence="2 3" key="1">
    <citation type="journal article" date="2019" name="New Phytol.">
        <title>Comparative genomics reveals unique wood-decay strategies and fruiting body development in the Schizophyllaceae.</title>
        <authorList>
            <person name="Almasi E."/>
            <person name="Sahu N."/>
            <person name="Krizsan K."/>
            <person name="Balint B."/>
            <person name="Kovacs G.M."/>
            <person name="Kiss B."/>
            <person name="Cseklye J."/>
            <person name="Drula E."/>
            <person name="Henrissat B."/>
            <person name="Nagy I."/>
            <person name="Chovatia M."/>
            <person name="Adam C."/>
            <person name="LaButti K."/>
            <person name="Lipzen A."/>
            <person name="Riley R."/>
            <person name="Grigoriev I.V."/>
            <person name="Nagy L.G."/>
        </authorList>
    </citation>
    <scope>NUCLEOTIDE SEQUENCE [LARGE SCALE GENOMIC DNA]</scope>
    <source>
        <strain evidence="2 3">NL-1724</strain>
    </source>
</reference>
<organism evidence="2 3">
    <name type="scientific">Schizophyllum amplum</name>
    <dbReference type="NCBI Taxonomy" id="97359"/>
    <lineage>
        <taxon>Eukaryota</taxon>
        <taxon>Fungi</taxon>
        <taxon>Dikarya</taxon>
        <taxon>Basidiomycota</taxon>
        <taxon>Agaricomycotina</taxon>
        <taxon>Agaricomycetes</taxon>
        <taxon>Agaricomycetidae</taxon>
        <taxon>Agaricales</taxon>
        <taxon>Schizophyllaceae</taxon>
        <taxon>Schizophyllum</taxon>
    </lineage>
</organism>
<dbReference type="OrthoDB" id="3258555at2759"/>